<accession>A0A401T9L4</accession>
<sequence>MEIGYRTNVADVELCKIGADIVLKTLSLMNRLKQLVPNMEASFYKILQ</sequence>
<feature type="non-terminal residue" evidence="2">
    <location>
        <position position="48"/>
    </location>
</feature>
<dbReference type="STRING" id="137246.A0A401T9L4"/>
<dbReference type="EMBL" id="BEZZ01013337">
    <property type="protein sequence ID" value="GCC39282.1"/>
    <property type="molecule type" value="Genomic_DNA"/>
</dbReference>
<organism evidence="2 3">
    <name type="scientific">Chiloscyllium punctatum</name>
    <name type="common">Brownbanded bambooshark</name>
    <name type="synonym">Hemiscyllium punctatum</name>
    <dbReference type="NCBI Taxonomy" id="137246"/>
    <lineage>
        <taxon>Eukaryota</taxon>
        <taxon>Metazoa</taxon>
        <taxon>Chordata</taxon>
        <taxon>Craniata</taxon>
        <taxon>Vertebrata</taxon>
        <taxon>Chondrichthyes</taxon>
        <taxon>Elasmobranchii</taxon>
        <taxon>Galeomorphii</taxon>
        <taxon>Galeoidea</taxon>
        <taxon>Orectolobiformes</taxon>
        <taxon>Hemiscylliidae</taxon>
        <taxon>Chiloscyllium</taxon>
    </lineage>
</organism>
<name>A0A401T9L4_CHIPU</name>
<evidence type="ECO:0000313" key="3">
    <source>
        <dbReference type="Proteomes" id="UP000287033"/>
    </source>
</evidence>
<protein>
    <recommendedName>
        <fullName evidence="1">CIP2A N-terminal domain-containing protein</fullName>
    </recommendedName>
</protein>
<gene>
    <name evidence="2" type="ORF">chiPu_0022941</name>
</gene>
<dbReference type="OrthoDB" id="73401at2759"/>
<feature type="domain" description="CIP2A N-terminal" evidence="1">
    <location>
        <begin position="2"/>
        <end position="48"/>
    </location>
</feature>
<proteinExistence type="predicted"/>
<comment type="caution">
    <text evidence="2">The sequence shown here is derived from an EMBL/GenBank/DDBJ whole genome shotgun (WGS) entry which is preliminary data.</text>
</comment>
<evidence type="ECO:0000259" key="1">
    <source>
        <dbReference type="Pfam" id="PF21044"/>
    </source>
</evidence>
<dbReference type="Pfam" id="PF21044">
    <property type="entry name" value="CIP2A_N"/>
    <property type="match status" value="1"/>
</dbReference>
<dbReference type="AlphaFoldDB" id="A0A401T9L4"/>
<evidence type="ECO:0000313" key="2">
    <source>
        <dbReference type="EMBL" id="GCC39282.1"/>
    </source>
</evidence>
<dbReference type="InterPro" id="IPR048701">
    <property type="entry name" value="CIP2A_N"/>
</dbReference>
<reference evidence="2 3" key="1">
    <citation type="journal article" date="2018" name="Nat. Ecol. Evol.">
        <title>Shark genomes provide insights into elasmobranch evolution and the origin of vertebrates.</title>
        <authorList>
            <person name="Hara Y"/>
            <person name="Yamaguchi K"/>
            <person name="Onimaru K"/>
            <person name="Kadota M"/>
            <person name="Koyanagi M"/>
            <person name="Keeley SD"/>
            <person name="Tatsumi K"/>
            <person name="Tanaka K"/>
            <person name="Motone F"/>
            <person name="Kageyama Y"/>
            <person name="Nozu R"/>
            <person name="Adachi N"/>
            <person name="Nishimura O"/>
            <person name="Nakagawa R"/>
            <person name="Tanegashima C"/>
            <person name="Kiyatake I"/>
            <person name="Matsumoto R"/>
            <person name="Murakumo K"/>
            <person name="Nishida K"/>
            <person name="Terakita A"/>
            <person name="Kuratani S"/>
            <person name="Sato K"/>
            <person name="Hyodo S Kuraku.S."/>
        </authorList>
    </citation>
    <scope>NUCLEOTIDE SEQUENCE [LARGE SCALE GENOMIC DNA]</scope>
</reference>
<dbReference type="Proteomes" id="UP000287033">
    <property type="component" value="Unassembled WGS sequence"/>
</dbReference>
<keyword evidence="3" id="KW-1185">Reference proteome</keyword>